<evidence type="ECO:0000313" key="3">
    <source>
        <dbReference type="Proteomes" id="UP001149813"/>
    </source>
</evidence>
<proteinExistence type="predicted"/>
<keyword evidence="3" id="KW-1185">Reference proteome</keyword>
<reference evidence="2" key="1">
    <citation type="submission" date="2022-07" db="EMBL/GenBank/DDBJ databases">
        <title>Phylogenomic reconstructions and comparative analyses of Kickxellomycotina fungi.</title>
        <authorList>
            <person name="Reynolds N.K."/>
            <person name="Stajich J.E."/>
            <person name="Barry K."/>
            <person name="Grigoriev I.V."/>
            <person name="Crous P."/>
            <person name="Smith M.E."/>
        </authorList>
    </citation>
    <scope>NUCLEOTIDE SEQUENCE</scope>
    <source>
        <strain evidence="2">NBRC 32514</strain>
    </source>
</reference>
<accession>A0A9W7Y0Q9</accession>
<sequence length="53" mass="5963">MHTVKTREVDEELVEGGIVHELSFMQLITGRGDMLKDSRGEPAKSLVPTQHMK</sequence>
<feature type="region of interest" description="Disordered" evidence="1">
    <location>
        <begin position="33"/>
        <end position="53"/>
    </location>
</feature>
<dbReference type="Proteomes" id="UP001149813">
    <property type="component" value="Unassembled WGS sequence"/>
</dbReference>
<organism evidence="2 3">
    <name type="scientific">Coemansia erecta</name>
    <dbReference type="NCBI Taxonomy" id="147472"/>
    <lineage>
        <taxon>Eukaryota</taxon>
        <taxon>Fungi</taxon>
        <taxon>Fungi incertae sedis</taxon>
        <taxon>Zoopagomycota</taxon>
        <taxon>Kickxellomycotina</taxon>
        <taxon>Kickxellomycetes</taxon>
        <taxon>Kickxellales</taxon>
        <taxon>Kickxellaceae</taxon>
        <taxon>Coemansia</taxon>
    </lineage>
</organism>
<evidence type="ECO:0000256" key="1">
    <source>
        <dbReference type="SAM" id="MobiDB-lite"/>
    </source>
</evidence>
<comment type="caution">
    <text evidence="2">The sequence shown here is derived from an EMBL/GenBank/DDBJ whole genome shotgun (WGS) entry which is preliminary data.</text>
</comment>
<feature type="compositionally biased region" description="Basic and acidic residues" evidence="1">
    <location>
        <begin position="33"/>
        <end position="42"/>
    </location>
</feature>
<feature type="non-terminal residue" evidence="2">
    <location>
        <position position="53"/>
    </location>
</feature>
<gene>
    <name evidence="2" type="ORF">LPJ53_004025</name>
</gene>
<dbReference type="EMBL" id="JANBOJ010000171">
    <property type="protein sequence ID" value="KAJ1721440.1"/>
    <property type="molecule type" value="Genomic_DNA"/>
</dbReference>
<dbReference type="AlphaFoldDB" id="A0A9W7Y0Q9"/>
<protein>
    <submittedName>
        <fullName evidence="2">Uncharacterized protein</fullName>
    </submittedName>
</protein>
<evidence type="ECO:0000313" key="2">
    <source>
        <dbReference type="EMBL" id="KAJ1721440.1"/>
    </source>
</evidence>
<name>A0A9W7Y0Q9_9FUNG</name>